<evidence type="ECO:0000256" key="2">
    <source>
        <dbReference type="ARBA" id="ARBA00022729"/>
    </source>
</evidence>
<dbReference type="Gene3D" id="2.10.50.10">
    <property type="entry name" value="Tumor Necrosis Factor Receptor, subunit A, domain 2"/>
    <property type="match status" value="1"/>
</dbReference>
<dbReference type="PANTHER" id="PTHR45842">
    <property type="entry name" value="SYNAPTIC ADHESION-LIKE MOLECULE SALM"/>
    <property type="match status" value="1"/>
</dbReference>
<dbReference type="OrthoDB" id="10062419at2759"/>
<sequence length="987" mass="112501">MFVNLINLKRMDMTRNKIHFLRPRTFSSLSKVNQITIGRNRISHIHIDTFSWNIMATDIDISHNLISVIQQGIFRNNENLKNLDISHNELKYLPEDLISNCSDLRALHLGNNLLSTIPTGFFRENPKIEFLTMSNNKFQILNKAYFHGLTSIHYLTLSGNCITSLPVDVFGELHLDCYLDLSQNLLSEIPDGLWKTNTNYHQLQFLLLQRNNLTFLSNTSFSGLQNLREIFLNGNSIKYIGEQTFNGSTIEDVYLFENSITELTNDSFGSGVSHIHLYKNNISYISESALRSMSSATIYLTCENLHQIPSSKNTFFGFCVRNAFVPVVTFRADRTVLISFFKKQGFMCQKFGSKEKCRPCAPGRFADGNGMCRECPRGGFYQDEIGSQECKTCSNGNFVKDGGGLSALDCTTCPDGTNHSRNAGFRACFCKRNYARIDRFGLCTLCLQEGLNCTNDFKSLLPGYYWNWSFTGMNVSLYSSFVTNLLTLNDSYNPSTTRYNLKIPRVFKCPRPENCANSYSYTSTGINGNCLKGYRGWLCSKCQNTFYSVLRYCAPCQQKWWIISEMIITMSACLFIIILVIWKNTKPTQQDKRLFVDKLSSRMKIFLGFYQVVGDLYESVNVVSWTGPLQYVGKLISFVSLNLLKIIIRPQCLNSHLLLDPIIRFNIAVILPIGIIVITAWIYLICKLYLQCCKKTANAENMVKLDKIKSKLLTYVVLSLFITYQPTCDAIFEIYPGACDTFEVDREGNITISLLRADYDINCKSIAHYQTEAYIATVLYVIAYPLILLILLRKHCRNLTEKKVITEINNDECCINSLSANEITPLLSGHQATCRTIPTYLKFLTENYKEQFWFWEILELGRKVGQTMLITLLGWEDALTKLFTIGTSVLFLSLHVKYSPMKSPFEQHLQLFSLIAIFLNILVAAVPVAVQYQATISTLLILLDVGIVLAVAGEVLLVLLRFVREKVTLKTIGRRMWSCLRKSLKDK</sequence>
<evidence type="ECO:0000256" key="1">
    <source>
        <dbReference type="ARBA" id="ARBA00022614"/>
    </source>
</evidence>
<dbReference type="Pfam" id="PF13855">
    <property type="entry name" value="LRR_8"/>
    <property type="match status" value="3"/>
</dbReference>
<feature type="transmembrane region" description="Helical" evidence="5">
    <location>
        <begin position="603"/>
        <end position="625"/>
    </location>
</feature>
<feature type="transmembrane region" description="Helical" evidence="5">
    <location>
        <begin position="936"/>
        <end position="960"/>
    </location>
</feature>
<dbReference type="SMART" id="SM00369">
    <property type="entry name" value="LRR_TYP"/>
    <property type="match status" value="8"/>
</dbReference>
<evidence type="ECO:0000256" key="3">
    <source>
        <dbReference type="ARBA" id="ARBA00022737"/>
    </source>
</evidence>
<gene>
    <name evidence="7" type="ORF">BSL78_22643</name>
</gene>
<feature type="transmembrane region" description="Helical" evidence="5">
    <location>
        <begin position="669"/>
        <end position="690"/>
    </location>
</feature>
<dbReference type="SUPFAM" id="SSF52047">
    <property type="entry name" value="RNI-like"/>
    <property type="match status" value="1"/>
</dbReference>
<dbReference type="InterPro" id="IPR001611">
    <property type="entry name" value="Leu-rich_rpt"/>
</dbReference>
<dbReference type="Pfam" id="PF07699">
    <property type="entry name" value="Ephrin_rec_like"/>
    <property type="match status" value="1"/>
</dbReference>
<dbReference type="InterPro" id="IPR003591">
    <property type="entry name" value="Leu-rich_rpt_typical-subtyp"/>
</dbReference>
<comment type="caution">
    <text evidence="7">The sequence shown here is derived from an EMBL/GenBank/DDBJ whole genome shotgun (WGS) entry which is preliminary data.</text>
</comment>
<dbReference type="EMBL" id="MRZV01001114">
    <property type="protein sequence ID" value="PIK40504.1"/>
    <property type="molecule type" value="Genomic_DNA"/>
</dbReference>
<name>A0A2G8JXP7_STIJA</name>
<keyword evidence="5" id="KW-0472">Membrane</keyword>
<dbReference type="SMART" id="SM01411">
    <property type="entry name" value="Ephrin_rec_like"/>
    <property type="match status" value="1"/>
</dbReference>
<evidence type="ECO:0000259" key="6">
    <source>
        <dbReference type="Pfam" id="PF07699"/>
    </source>
</evidence>
<feature type="transmembrane region" description="Helical" evidence="5">
    <location>
        <begin position="560"/>
        <end position="582"/>
    </location>
</feature>
<dbReference type="PROSITE" id="PS51450">
    <property type="entry name" value="LRR"/>
    <property type="match status" value="1"/>
</dbReference>
<dbReference type="FunFam" id="3.80.10.10:FF:001164">
    <property type="entry name" value="GH01279p"/>
    <property type="match status" value="1"/>
</dbReference>
<dbReference type="AlphaFoldDB" id="A0A2G8JXP7"/>
<proteinExistence type="predicted"/>
<keyword evidence="5" id="KW-1133">Transmembrane helix</keyword>
<evidence type="ECO:0000256" key="4">
    <source>
        <dbReference type="ARBA" id="ARBA00023180"/>
    </source>
</evidence>
<dbReference type="Gene3D" id="3.80.10.10">
    <property type="entry name" value="Ribonuclease Inhibitor"/>
    <property type="match status" value="2"/>
</dbReference>
<evidence type="ECO:0000256" key="5">
    <source>
        <dbReference type="SAM" id="Phobius"/>
    </source>
</evidence>
<reference evidence="7 8" key="1">
    <citation type="journal article" date="2017" name="PLoS Biol.">
        <title>The sea cucumber genome provides insights into morphological evolution and visceral regeneration.</title>
        <authorList>
            <person name="Zhang X."/>
            <person name="Sun L."/>
            <person name="Yuan J."/>
            <person name="Sun Y."/>
            <person name="Gao Y."/>
            <person name="Zhang L."/>
            <person name="Li S."/>
            <person name="Dai H."/>
            <person name="Hamel J.F."/>
            <person name="Liu C."/>
            <person name="Yu Y."/>
            <person name="Liu S."/>
            <person name="Lin W."/>
            <person name="Guo K."/>
            <person name="Jin S."/>
            <person name="Xu P."/>
            <person name="Storey K.B."/>
            <person name="Huan P."/>
            <person name="Zhang T."/>
            <person name="Zhou Y."/>
            <person name="Zhang J."/>
            <person name="Lin C."/>
            <person name="Li X."/>
            <person name="Xing L."/>
            <person name="Huo D."/>
            <person name="Sun M."/>
            <person name="Wang L."/>
            <person name="Mercier A."/>
            <person name="Li F."/>
            <person name="Yang H."/>
            <person name="Xiang J."/>
        </authorList>
    </citation>
    <scope>NUCLEOTIDE SEQUENCE [LARGE SCALE GENOMIC DNA]</scope>
    <source>
        <strain evidence="7">Shaxun</strain>
        <tissue evidence="7">Muscle</tissue>
    </source>
</reference>
<dbReference type="PANTHER" id="PTHR45842:SF12">
    <property type="entry name" value="KEKKON 5, ISOFORM A"/>
    <property type="match status" value="1"/>
</dbReference>
<dbReference type="InterPro" id="IPR009030">
    <property type="entry name" value="Growth_fac_rcpt_cys_sf"/>
</dbReference>
<dbReference type="Proteomes" id="UP000230750">
    <property type="component" value="Unassembled WGS sequence"/>
</dbReference>
<feature type="transmembrane region" description="Helical" evidence="5">
    <location>
        <begin position="773"/>
        <end position="792"/>
    </location>
</feature>
<dbReference type="InterPro" id="IPR032675">
    <property type="entry name" value="LRR_dom_sf"/>
</dbReference>
<dbReference type="InterPro" id="IPR050467">
    <property type="entry name" value="LRFN"/>
</dbReference>
<feature type="domain" description="Tyrosine-protein kinase ephrin type A/B receptor-like" evidence="6">
    <location>
        <begin position="367"/>
        <end position="410"/>
    </location>
</feature>
<dbReference type="InterPro" id="IPR011641">
    <property type="entry name" value="Tyr-kin_ephrin_A/B_rcpt-like"/>
</dbReference>
<dbReference type="SUPFAM" id="SSF57184">
    <property type="entry name" value="Growth factor receptor domain"/>
    <property type="match status" value="1"/>
</dbReference>
<organism evidence="7 8">
    <name type="scientific">Stichopus japonicus</name>
    <name type="common">Sea cucumber</name>
    <dbReference type="NCBI Taxonomy" id="307972"/>
    <lineage>
        <taxon>Eukaryota</taxon>
        <taxon>Metazoa</taxon>
        <taxon>Echinodermata</taxon>
        <taxon>Eleutherozoa</taxon>
        <taxon>Echinozoa</taxon>
        <taxon>Holothuroidea</taxon>
        <taxon>Aspidochirotacea</taxon>
        <taxon>Aspidochirotida</taxon>
        <taxon>Stichopodidae</taxon>
        <taxon>Apostichopus</taxon>
    </lineage>
</organism>
<feature type="transmembrane region" description="Helical" evidence="5">
    <location>
        <begin position="911"/>
        <end position="930"/>
    </location>
</feature>
<keyword evidence="4" id="KW-0325">Glycoprotein</keyword>
<keyword evidence="5" id="KW-0812">Transmembrane</keyword>
<keyword evidence="3" id="KW-0677">Repeat</keyword>
<protein>
    <recommendedName>
        <fullName evidence="6">Tyrosine-protein kinase ephrin type A/B receptor-like domain-containing protein</fullName>
    </recommendedName>
</protein>
<evidence type="ECO:0000313" key="8">
    <source>
        <dbReference type="Proteomes" id="UP000230750"/>
    </source>
</evidence>
<keyword evidence="8" id="KW-1185">Reference proteome</keyword>
<keyword evidence="1" id="KW-0433">Leucine-rich repeat</keyword>
<keyword evidence="2" id="KW-0732">Signal</keyword>
<accession>A0A2G8JXP7</accession>
<dbReference type="STRING" id="307972.A0A2G8JXP7"/>
<evidence type="ECO:0000313" key="7">
    <source>
        <dbReference type="EMBL" id="PIK40504.1"/>
    </source>
</evidence>